<dbReference type="InterPro" id="IPR001647">
    <property type="entry name" value="HTH_TetR"/>
</dbReference>
<evidence type="ECO:0000259" key="3">
    <source>
        <dbReference type="PROSITE" id="PS50977"/>
    </source>
</evidence>
<dbReference type="SUPFAM" id="SSF46689">
    <property type="entry name" value="Homeodomain-like"/>
    <property type="match status" value="1"/>
</dbReference>
<dbReference type="InterPro" id="IPR050109">
    <property type="entry name" value="HTH-type_TetR-like_transc_reg"/>
</dbReference>
<sequence>MTSGTRTPAPREPQQERSRLTRERLLRSAIEALAQDGWASATVAAVAERAGVSRGAAQHHFPTREALITAVLEQVFDDMTSTASAAIATMPDDDAGRIAAAVDRAVAIYTGTEFKAALQVWAAAASDSALRELILPMEGKFAHAAHQMTVTALDPEGRYPDSRRIAQVTLDLARGLGLADTLSDDSRRRAQVVATWTELIRIALTHTA</sequence>
<dbReference type="OrthoDB" id="4538622at2"/>
<dbReference type="EMBL" id="CP033972">
    <property type="protein sequence ID" value="AZG48272.1"/>
    <property type="molecule type" value="Genomic_DNA"/>
</dbReference>
<evidence type="ECO:0000313" key="4">
    <source>
        <dbReference type="EMBL" id="AZG48272.1"/>
    </source>
</evidence>
<dbReference type="Gene3D" id="1.10.357.10">
    <property type="entry name" value="Tetracycline Repressor, domain 2"/>
    <property type="match status" value="1"/>
</dbReference>
<dbReference type="Proteomes" id="UP000271469">
    <property type="component" value="Chromosome"/>
</dbReference>
<dbReference type="AlphaFoldDB" id="A0A3G8JUS0"/>
<dbReference type="KEGG" id="gom:D7316_04889"/>
<dbReference type="RefSeq" id="WP_124710505.1">
    <property type="nucleotide sequence ID" value="NZ_CP033972.1"/>
</dbReference>
<accession>A0A3G8JUS0</accession>
<dbReference type="GO" id="GO:0003700">
    <property type="term" value="F:DNA-binding transcription factor activity"/>
    <property type="evidence" value="ECO:0007669"/>
    <property type="project" value="TreeGrafter"/>
</dbReference>
<reference evidence="4 5" key="1">
    <citation type="submission" date="2018-11" db="EMBL/GenBank/DDBJ databases">
        <title>Gordonia insulae sp. nov., isolated from an island soil.</title>
        <authorList>
            <person name="Kim Y.S."/>
            <person name="Kim S.B."/>
        </authorList>
    </citation>
    <scope>NUCLEOTIDE SEQUENCE [LARGE SCALE GENOMIC DNA]</scope>
    <source>
        <strain evidence="4 5">MMS17-SY073</strain>
    </source>
</reference>
<feature type="domain" description="HTH tetR-type" evidence="3">
    <location>
        <begin position="19"/>
        <end position="79"/>
    </location>
</feature>
<dbReference type="Pfam" id="PF00440">
    <property type="entry name" value="TetR_N"/>
    <property type="match status" value="1"/>
</dbReference>
<feature type="DNA-binding region" description="H-T-H motif" evidence="2">
    <location>
        <begin position="42"/>
        <end position="61"/>
    </location>
</feature>
<organism evidence="4 5">
    <name type="scientific">Gordonia insulae</name>
    <dbReference type="NCBI Taxonomy" id="2420509"/>
    <lineage>
        <taxon>Bacteria</taxon>
        <taxon>Bacillati</taxon>
        <taxon>Actinomycetota</taxon>
        <taxon>Actinomycetes</taxon>
        <taxon>Mycobacteriales</taxon>
        <taxon>Gordoniaceae</taxon>
        <taxon>Gordonia</taxon>
    </lineage>
</organism>
<dbReference type="PANTHER" id="PTHR30055:SF226">
    <property type="entry name" value="HTH-TYPE TRANSCRIPTIONAL REGULATOR PKSA"/>
    <property type="match status" value="1"/>
</dbReference>
<evidence type="ECO:0000256" key="1">
    <source>
        <dbReference type="ARBA" id="ARBA00023125"/>
    </source>
</evidence>
<dbReference type="PANTHER" id="PTHR30055">
    <property type="entry name" value="HTH-TYPE TRANSCRIPTIONAL REGULATOR RUTR"/>
    <property type="match status" value="1"/>
</dbReference>
<protein>
    <submittedName>
        <fullName evidence="4">Putative HTH-type transcriptional regulator</fullName>
    </submittedName>
</protein>
<dbReference type="GO" id="GO:0000976">
    <property type="term" value="F:transcription cis-regulatory region binding"/>
    <property type="evidence" value="ECO:0007669"/>
    <property type="project" value="TreeGrafter"/>
</dbReference>
<dbReference type="PROSITE" id="PS50977">
    <property type="entry name" value="HTH_TETR_2"/>
    <property type="match status" value="1"/>
</dbReference>
<dbReference type="PRINTS" id="PR00455">
    <property type="entry name" value="HTHTETR"/>
</dbReference>
<keyword evidence="5" id="KW-1185">Reference proteome</keyword>
<name>A0A3G8JUS0_9ACTN</name>
<keyword evidence="1 2" id="KW-0238">DNA-binding</keyword>
<gene>
    <name evidence="4" type="ORF">D7316_04889</name>
</gene>
<evidence type="ECO:0000313" key="5">
    <source>
        <dbReference type="Proteomes" id="UP000271469"/>
    </source>
</evidence>
<proteinExistence type="predicted"/>
<dbReference type="InterPro" id="IPR009057">
    <property type="entry name" value="Homeodomain-like_sf"/>
</dbReference>
<evidence type="ECO:0000256" key="2">
    <source>
        <dbReference type="PROSITE-ProRule" id="PRU00335"/>
    </source>
</evidence>